<feature type="region of interest" description="Disordered" evidence="1">
    <location>
        <begin position="1"/>
        <end position="99"/>
    </location>
</feature>
<name>A0A5C3NW08_9APHY</name>
<proteinExistence type="predicted"/>
<evidence type="ECO:0000256" key="1">
    <source>
        <dbReference type="SAM" id="MobiDB-lite"/>
    </source>
</evidence>
<dbReference type="InParanoid" id="A0A5C3NW08"/>
<dbReference type="Proteomes" id="UP000308197">
    <property type="component" value="Unassembled WGS sequence"/>
</dbReference>
<gene>
    <name evidence="2" type="ORF">K466DRAFT_591162</name>
</gene>
<keyword evidence="3" id="KW-1185">Reference proteome</keyword>
<evidence type="ECO:0000313" key="2">
    <source>
        <dbReference type="EMBL" id="TFK81555.1"/>
    </source>
</evidence>
<evidence type="ECO:0000313" key="3">
    <source>
        <dbReference type="Proteomes" id="UP000308197"/>
    </source>
</evidence>
<protein>
    <submittedName>
        <fullName evidence="2">Uncharacterized protein</fullName>
    </submittedName>
</protein>
<dbReference type="AlphaFoldDB" id="A0A5C3NW08"/>
<feature type="compositionally biased region" description="Low complexity" evidence="1">
    <location>
        <begin position="1"/>
        <end position="40"/>
    </location>
</feature>
<sequence>MRNISFRRPLSRTRTPSLTRTLSSPSSSVSNSTPQSTRSSRYQRGESDPPIAALTVPLPRSATASPALPAHVEERDLTQMNLSSELPSPELPDDAEDTELLPEVAAEKELEQSQLLVRGGAVAE</sequence>
<reference evidence="2 3" key="1">
    <citation type="journal article" date="2019" name="Nat. Ecol. Evol.">
        <title>Megaphylogeny resolves global patterns of mushroom evolution.</title>
        <authorList>
            <person name="Varga T."/>
            <person name="Krizsan K."/>
            <person name="Foldi C."/>
            <person name="Dima B."/>
            <person name="Sanchez-Garcia M."/>
            <person name="Sanchez-Ramirez S."/>
            <person name="Szollosi G.J."/>
            <person name="Szarkandi J.G."/>
            <person name="Papp V."/>
            <person name="Albert L."/>
            <person name="Andreopoulos W."/>
            <person name="Angelini C."/>
            <person name="Antonin V."/>
            <person name="Barry K.W."/>
            <person name="Bougher N.L."/>
            <person name="Buchanan P."/>
            <person name="Buyck B."/>
            <person name="Bense V."/>
            <person name="Catcheside P."/>
            <person name="Chovatia M."/>
            <person name="Cooper J."/>
            <person name="Damon W."/>
            <person name="Desjardin D."/>
            <person name="Finy P."/>
            <person name="Geml J."/>
            <person name="Haridas S."/>
            <person name="Hughes K."/>
            <person name="Justo A."/>
            <person name="Karasinski D."/>
            <person name="Kautmanova I."/>
            <person name="Kiss B."/>
            <person name="Kocsube S."/>
            <person name="Kotiranta H."/>
            <person name="LaButti K.M."/>
            <person name="Lechner B.E."/>
            <person name="Liimatainen K."/>
            <person name="Lipzen A."/>
            <person name="Lukacs Z."/>
            <person name="Mihaltcheva S."/>
            <person name="Morgado L.N."/>
            <person name="Niskanen T."/>
            <person name="Noordeloos M.E."/>
            <person name="Ohm R.A."/>
            <person name="Ortiz-Santana B."/>
            <person name="Ovrebo C."/>
            <person name="Racz N."/>
            <person name="Riley R."/>
            <person name="Savchenko A."/>
            <person name="Shiryaev A."/>
            <person name="Soop K."/>
            <person name="Spirin V."/>
            <person name="Szebenyi C."/>
            <person name="Tomsovsky M."/>
            <person name="Tulloss R.E."/>
            <person name="Uehling J."/>
            <person name="Grigoriev I.V."/>
            <person name="Vagvolgyi C."/>
            <person name="Papp T."/>
            <person name="Martin F.M."/>
            <person name="Miettinen O."/>
            <person name="Hibbett D.S."/>
            <person name="Nagy L.G."/>
        </authorList>
    </citation>
    <scope>NUCLEOTIDE SEQUENCE [LARGE SCALE GENOMIC DNA]</scope>
    <source>
        <strain evidence="2 3">HHB13444</strain>
    </source>
</reference>
<accession>A0A5C3NW08</accession>
<dbReference type="EMBL" id="ML211588">
    <property type="protein sequence ID" value="TFK81555.1"/>
    <property type="molecule type" value="Genomic_DNA"/>
</dbReference>
<organism evidence="2 3">
    <name type="scientific">Polyporus arcularius HHB13444</name>
    <dbReference type="NCBI Taxonomy" id="1314778"/>
    <lineage>
        <taxon>Eukaryota</taxon>
        <taxon>Fungi</taxon>
        <taxon>Dikarya</taxon>
        <taxon>Basidiomycota</taxon>
        <taxon>Agaricomycotina</taxon>
        <taxon>Agaricomycetes</taxon>
        <taxon>Polyporales</taxon>
        <taxon>Polyporaceae</taxon>
        <taxon>Polyporus</taxon>
    </lineage>
</organism>
<dbReference type="STRING" id="1314778.A0A5C3NW08"/>